<evidence type="ECO:0000313" key="3">
    <source>
        <dbReference type="Proteomes" id="UP001642360"/>
    </source>
</evidence>
<dbReference type="AlphaFoldDB" id="A0ABC8UG92"/>
<comment type="caution">
    <text evidence="2">The sequence shown here is derived from an EMBL/GenBank/DDBJ whole genome shotgun (WGS) entry which is preliminary data.</text>
</comment>
<accession>A0ABC8UG92</accession>
<name>A0ABC8UG92_9AQUA</name>
<dbReference type="InterPro" id="IPR036291">
    <property type="entry name" value="NAD(P)-bd_dom_sf"/>
</dbReference>
<evidence type="ECO:0000313" key="2">
    <source>
        <dbReference type="EMBL" id="CAK9180049.1"/>
    </source>
</evidence>
<proteinExistence type="predicted"/>
<dbReference type="PANTHER" id="PTHR43242">
    <property type="entry name" value="NAD(P)-BINDING ROSSMANN-FOLD SUPERFAMILY PROTEIN"/>
    <property type="match status" value="1"/>
</dbReference>
<reference evidence="2 3" key="1">
    <citation type="submission" date="2024-02" db="EMBL/GenBank/DDBJ databases">
        <authorList>
            <person name="Vignale AGUSTIN F."/>
            <person name="Sosa J E."/>
            <person name="Modenutti C."/>
        </authorList>
    </citation>
    <scope>NUCLEOTIDE SEQUENCE [LARGE SCALE GENOMIC DNA]</scope>
</reference>
<keyword evidence="1" id="KW-0472">Membrane</keyword>
<protein>
    <recommendedName>
        <fullName evidence="4">3-beta hydroxysteroid dehydrogenase/isomerase domain-containing protein</fullName>
    </recommendedName>
</protein>
<keyword evidence="1" id="KW-0812">Transmembrane</keyword>
<keyword evidence="3" id="KW-1185">Reference proteome</keyword>
<organism evidence="2 3">
    <name type="scientific">Ilex paraguariensis</name>
    <name type="common">yerba mate</name>
    <dbReference type="NCBI Taxonomy" id="185542"/>
    <lineage>
        <taxon>Eukaryota</taxon>
        <taxon>Viridiplantae</taxon>
        <taxon>Streptophyta</taxon>
        <taxon>Embryophyta</taxon>
        <taxon>Tracheophyta</taxon>
        <taxon>Spermatophyta</taxon>
        <taxon>Magnoliopsida</taxon>
        <taxon>eudicotyledons</taxon>
        <taxon>Gunneridae</taxon>
        <taxon>Pentapetalae</taxon>
        <taxon>asterids</taxon>
        <taxon>campanulids</taxon>
        <taxon>Aquifoliales</taxon>
        <taxon>Aquifoliaceae</taxon>
        <taxon>Ilex</taxon>
    </lineage>
</organism>
<dbReference type="EMBL" id="CAUOFW020007636">
    <property type="protein sequence ID" value="CAK9180049.1"/>
    <property type="molecule type" value="Genomic_DNA"/>
</dbReference>
<feature type="transmembrane region" description="Helical" evidence="1">
    <location>
        <begin position="99"/>
        <end position="120"/>
    </location>
</feature>
<sequence>MSRNRVLVVGGTGYLGQHLLQGLSEIKETTPSYDLAFTYHSTPPPQALVDAIPHSFPFHVDLRTGHGFDAISQTFGQVKDMHIFCWDIISLSSKFVGNVGIGLVSVWNVLFFTFLTIGWYKCI</sequence>
<dbReference type="Proteomes" id="UP001642360">
    <property type="component" value="Unassembled WGS sequence"/>
</dbReference>
<evidence type="ECO:0008006" key="4">
    <source>
        <dbReference type="Google" id="ProtNLM"/>
    </source>
</evidence>
<evidence type="ECO:0000256" key="1">
    <source>
        <dbReference type="SAM" id="Phobius"/>
    </source>
</evidence>
<keyword evidence="1" id="KW-1133">Transmembrane helix</keyword>
<gene>
    <name evidence="2" type="ORF">ILEXP_LOCUS50003</name>
</gene>
<dbReference type="SUPFAM" id="SSF51735">
    <property type="entry name" value="NAD(P)-binding Rossmann-fold domains"/>
    <property type="match status" value="1"/>
</dbReference>
<dbReference type="PANTHER" id="PTHR43242:SF1">
    <property type="entry name" value="NAD(P)-BINDING ROSSMANN-FOLD SUPERFAMILY PROTEIN"/>
    <property type="match status" value="1"/>
</dbReference>